<dbReference type="GO" id="GO:0016020">
    <property type="term" value="C:membrane"/>
    <property type="evidence" value="ECO:0007669"/>
    <property type="project" value="UniProtKB-SubCell"/>
</dbReference>
<evidence type="ECO:0000256" key="1">
    <source>
        <dbReference type="ARBA" id="ARBA00004141"/>
    </source>
</evidence>
<dbReference type="AlphaFoldDB" id="A0AAV2VHY4"/>
<feature type="transmembrane region" description="Helical" evidence="5">
    <location>
        <begin position="34"/>
        <end position="52"/>
    </location>
</feature>
<feature type="transmembrane region" description="Helical" evidence="5">
    <location>
        <begin position="64"/>
        <end position="86"/>
    </location>
</feature>
<dbReference type="Pfam" id="PF01758">
    <property type="entry name" value="SBF"/>
    <property type="match status" value="1"/>
</dbReference>
<feature type="transmembrane region" description="Helical" evidence="5">
    <location>
        <begin position="153"/>
        <end position="176"/>
    </location>
</feature>
<name>A0AAV2VHY4_9VIBR</name>
<reference evidence="6 7" key="1">
    <citation type="journal article" date="2013" name="ISME J.">
        <title>Comparative genomics of pathogenic lineages of Vibrio nigripulchritudo identifies virulence-associated traits.</title>
        <authorList>
            <person name="Goudenege D."/>
            <person name="Labreuche Y."/>
            <person name="Krin E."/>
            <person name="Ansquer D."/>
            <person name="Mangenot S."/>
            <person name="Calteau A."/>
            <person name="Medigue C."/>
            <person name="Mazel D."/>
            <person name="Polz M.F."/>
            <person name="Le Roux F."/>
        </authorList>
    </citation>
    <scope>NUCLEOTIDE SEQUENCE [LARGE SCALE GENOMIC DNA]</scope>
    <source>
        <strain evidence="6 7">SOn1</strain>
    </source>
</reference>
<keyword evidence="3 5" id="KW-1133">Transmembrane helix</keyword>
<evidence type="ECO:0000256" key="3">
    <source>
        <dbReference type="ARBA" id="ARBA00022989"/>
    </source>
</evidence>
<evidence type="ECO:0000256" key="2">
    <source>
        <dbReference type="ARBA" id="ARBA00022692"/>
    </source>
</evidence>
<evidence type="ECO:0000313" key="7">
    <source>
        <dbReference type="Proteomes" id="UP000018211"/>
    </source>
</evidence>
<feature type="transmembrane region" description="Helical" evidence="5">
    <location>
        <begin position="215"/>
        <end position="238"/>
    </location>
</feature>
<proteinExistence type="predicted"/>
<gene>
    <name evidence="6" type="ORF">VIBNISOn1_1070037</name>
</gene>
<feature type="transmembrane region" description="Helical" evidence="5">
    <location>
        <begin position="119"/>
        <end position="141"/>
    </location>
</feature>
<evidence type="ECO:0000256" key="5">
    <source>
        <dbReference type="SAM" id="Phobius"/>
    </source>
</evidence>
<dbReference type="RefSeq" id="WP_022610190.1">
    <property type="nucleotide sequence ID" value="NZ_LK391965.1"/>
</dbReference>
<evidence type="ECO:0000313" key="6">
    <source>
        <dbReference type="EMBL" id="CCO44265.1"/>
    </source>
</evidence>
<dbReference type="InterPro" id="IPR038770">
    <property type="entry name" value="Na+/solute_symporter_sf"/>
</dbReference>
<dbReference type="PANTHER" id="PTHR10361">
    <property type="entry name" value="SODIUM-BILE ACID COTRANSPORTER"/>
    <property type="match status" value="1"/>
</dbReference>
<dbReference type="Gene3D" id="1.20.1530.20">
    <property type="match status" value="1"/>
</dbReference>
<evidence type="ECO:0000256" key="4">
    <source>
        <dbReference type="ARBA" id="ARBA00023136"/>
    </source>
</evidence>
<feature type="transmembrane region" description="Helical" evidence="5">
    <location>
        <begin position="188"/>
        <end position="209"/>
    </location>
</feature>
<sequence length="313" mass="33669">MLKTIINWFPLWAILGSVAAYMQPDIFVPLKSQIVPLLMIIMLSMGLTLKVADFKRLSSYLKAVGVGVFLQFSIMPLAALLIAMAFGMNEALTIGMVLVGSVAGGTASNVICYLAKGNVALSITMTAISTLLGVVMTPFLVDLFLGVSVDVPVMQMVMSLVKIVLIPVSIGVFVNHFFSKAIERINPVLPLISMAAIVLAIAIIVALNRDQIANIGAWVFFAVVLHNSIGLVAGYGLCRVFGFDKTICKTIAIEVGLQNSGLATALALKFFTPLSALPAGIFSIWHNLSGSVLAYFWSKEEDKDKPFQEQKPL</sequence>
<dbReference type="EMBL" id="CAOF01000010">
    <property type="protein sequence ID" value="CCO44265.1"/>
    <property type="molecule type" value="Genomic_DNA"/>
</dbReference>
<protein>
    <submittedName>
        <fullName evidence="6">Bile acid:sodium symporter</fullName>
    </submittedName>
</protein>
<dbReference type="InterPro" id="IPR002657">
    <property type="entry name" value="BilAc:Na_symport/Acr3"/>
</dbReference>
<dbReference type="PANTHER" id="PTHR10361:SF28">
    <property type="entry name" value="P3 PROTEIN-RELATED"/>
    <property type="match status" value="1"/>
</dbReference>
<comment type="subcellular location">
    <subcellularLocation>
        <location evidence="1">Membrane</location>
        <topology evidence="1">Multi-pass membrane protein</topology>
    </subcellularLocation>
</comment>
<organism evidence="6 7">
    <name type="scientific">Vibrio nigripulchritudo SOn1</name>
    <dbReference type="NCBI Taxonomy" id="1238450"/>
    <lineage>
        <taxon>Bacteria</taxon>
        <taxon>Pseudomonadati</taxon>
        <taxon>Pseudomonadota</taxon>
        <taxon>Gammaproteobacteria</taxon>
        <taxon>Vibrionales</taxon>
        <taxon>Vibrionaceae</taxon>
        <taxon>Vibrio</taxon>
    </lineage>
</organism>
<accession>A0AAV2VHY4</accession>
<dbReference type="InterPro" id="IPR004710">
    <property type="entry name" value="Bilac:Na_transpt"/>
</dbReference>
<keyword evidence="2 5" id="KW-0812">Transmembrane</keyword>
<feature type="transmembrane region" description="Helical" evidence="5">
    <location>
        <begin position="5"/>
        <end position="22"/>
    </location>
</feature>
<keyword evidence="4 5" id="KW-0472">Membrane</keyword>
<feature type="transmembrane region" description="Helical" evidence="5">
    <location>
        <begin position="92"/>
        <end position="112"/>
    </location>
</feature>
<dbReference type="Proteomes" id="UP000018211">
    <property type="component" value="Unassembled WGS sequence"/>
</dbReference>
<comment type="caution">
    <text evidence="6">The sequence shown here is derived from an EMBL/GenBank/DDBJ whole genome shotgun (WGS) entry which is preliminary data.</text>
</comment>